<evidence type="ECO:0000313" key="3">
    <source>
        <dbReference type="EMBL" id="CZR64256.1"/>
    </source>
</evidence>
<keyword evidence="4" id="KW-1185">Reference proteome</keyword>
<keyword evidence="1" id="KW-0175">Coiled coil</keyword>
<protein>
    <submittedName>
        <fullName evidence="3">Uncharacterized protein</fullName>
    </submittedName>
</protein>
<evidence type="ECO:0000256" key="1">
    <source>
        <dbReference type="SAM" id="Coils"/>
    </source>
</evidence>
<feature type="region of interest" description="Disordered" evidence="2">
    <location>
        <begin position="399"/>
        <end position="427"/>
    </location>
</feature>
<reference evidence="3 4" key="1">
    <citation type="submission" date="2016-03" db="EMBL/GenBank/DDBJ databases">
        <authorList>
            <person name="Ploux O."/>
        </authorList>
    </citation>
    <scope>NUCLEOTIDE SEQUENCE [LARGE SCALE GENOMIC DNA]</scope>
    <source>
        <strain evidence="3 4">UAMH 11012</strain>
    </source>
</reference>
<proteinExistence type="predicted"/>
<dbReference type="Proteomes" id="UP000184330">
    <property type="component" value="Unassembled WGS sequence"/>
</dbReference>
<feature type="compositionally biased region" description="Polar residues" evidence="2">
    <location>
        <begin position="202"/>
        <end position="213"/>
    </location>
</feature>
<feature type="region of interest" description="Disordered" evidence="2">
    <location>
        <begin position="174"/>
        <end position="213"/>
    </location>
</feature>
<evidence type="ECO:0000313" key="4">
    <source>
        <dbReference type="Proteomes" id="UP000184330"/>
    </source>
</evidence>
<feature type="compositionally biased region" description="Polar residues" evidence="2">
    <location>
        <begin position="16"/>
        <end position="29"/>
    </location>
</feature>
<gene>
    <name evidence="3" type="ORF">PAC_14154</name>
</gene>
<sequence>MSGTPNTEVSFADSPYCTSIPTSSQQQQYPRVPSKARREQELNEKIACLKKKGLNDFEKLELPSIIPASPTFRHALYNRFRSSRGVDSFVEAVQEELIRHDPELPKNFKLASEDTFQLKNIPGQLALEYIIAERMEDKIDDPVAKRKPTGGCSSYLEDWVSAQTSQLVRHRFSNTDGPPAAFTPVRRAHSPEAEAPYKTPRLSEQQHAPRQNVIQSRSPLQTVTFPVSDSQHTVIDIAAAPTMIQTIHLGPGSPIVSPAEHFSRGHKALETELRARLSAEIRTGLEAEIRAELEREIFQERAQMQTILRRKKAEIDSLREGSLRELRICETRIAALEASLEDERRANFFLRNDLAERDRLATASVARWSELRNSMASPNLGSTFHQSSIDYRRSQAREIPSGSFDNSTHEARQAQYPSIPHHVPPHFRDSALGLEAYGILPNFDNTPSQNPMANPRSRARESFGNSVHEPSPAQYSNIPNDPILPFRDFALGSAVPAAYSNYTKDEVDMALLPDDNGL</sequence>
<dbReference type="AlphaFoldDB" id="A0A1L7XH30"/>
<dbReference type="EMBL" id="FJOG01000026">
    <property type="protein sequence ID" value="CZR64256.1"/>
    <property type="molecule type" value="Genomic_DNA"/>
</dbReference>
<feature type="compositionally biased region" description="Polar residues" evidence="2">
    <location>
        <begin position="443"/>
        <end position="452"/>
    </location>
</feature>
<feature type="region of interest" description="Disordered" evidence="2">
    <location>
        <begin position="1"/>
        <end position="38"/>
    </location>
</feature>
<feature type="region of interest" description="Disordered" evidence="2">
    <location>
        <begin position="442"/>
        <end position="479"/>
    </location>
</feature>
<name>A0A1L7XH30_9HELO</name>
<organism evidence="3 4">
    <name type="scientific">Phialocephala subalpina</name>
    <dbReference type="NCBI Taxonomy" id="576137"/>
    <lineage>
        <taxon>Eukaryota</taxon>
        <taxon>Fungi</taxon>
        <taxon>Dikarya</taxon>
        <taxon>Ascomycota</taxon>
        <taxon>Pezizomycotina</taxon>
        <taxon>Leotiomycetes</taxon>
        <taxon>Helotiales</taxon>
        <taxon>Mollisiaceae</taxon>
        <taxon>Phialocephala</taxon>
        <taxon>Phialocephala fortinii species complex</taxon>
    </lineage>
</organism>
<accession>A0A1L7XH30</accession>
<evidence type="ECO:0000256" key="2">
    <source>
        <dbReference type="SAM" id="MobiDB-lite"/>
    </source>
</evidence>
<feature type="coiled-coil region" evidence="1">
    <location>
        <begin position="290"/>
        <end position="346"/>
    </location>
</feature>